<gene>
    <name evidence="3" type="ordered locus">Theam_0344</name>
</gene>
<name>E8T4Q5_THEA1</name>
<dbReference type="Pfam" id="PF03787">
    <property type="entry name" value="RAMPs"/>
    <property type="match status" value="1"/>
</dbReference>
<evidence type="ECO:0000313" key="4">
    <source>
        <dbReference type="Proteomes" id="UP000006362"/>
    </source>
</evidence>
<dbReference type="InterPro" id="IPR005537">
    <property type="entry name" value="RAMP_III_fam"/>
</dbReference>
<dbReference type="NCBIfam" id="TIGR01894">
    <property type="entry name" value="cas_TM1795_cmr1"/>
    <property type="match status" value="1"/>
</dbReference>
<evidence type="ECO:0000313" key="3">
    <source>
        <dbReference type="EMBL" id="ADU96317.1"/>
    </source>
</evidence>
<dbReference type="eggNOG" id="COG1367">
    <property type="taxonomic scope" value="Bacteria"/>
</dbReference>
<dbReference type="HOGENOM" id="CLU_762754_0_0_0"/>
<feature type="domain" description="CRISPR type III-associated protein" evidence="2">
    <location>
        <begin position="8"/>
        <end position="210"/>
    </location>
</feature>
<keyword evidence="4" id="KW-1185">Reference proteome</keyword>
<proteinExistence type="predicted"/>
<protein>
    <submittedName>
        <fullName evidence="3">CRISPR-associated RAMP protein, Cmr1 family</fullName>
    </submittedName>
</protein>
<dbReference type="InterPro" id="IPR007522">
    <property type="entry name" value="CRISPR-assoc_prot_TM1795"/>
</dbReference>
<dbReference type="AlphaFoldDB" id="E8T4Q5"/>
<dbReference type="Proteomes" id="UP000006362">
    <property type="component" value="Chromosome"/>
</dbReference>
<accession>E8T4Q5</accession>
<dbReference type="KEGG" id="tam:Theam_0344"/>
<evidence type="ECO:0000259" key="2">
    <source>
        <dbReference type="Pfam" id="PF03787"/>
    </source>
</evidence>
<dbReference type="EMBL" id="CP002444">
    <property type="protein sequence ID" value="ADU96317.1"/>
    <property type="molecule type" value="Genomic_DNA"/>
</dbReference>
<keyword evidence="1" id="KW-0051">Antiviral defense</keyword>
<dbReference type="RefSeq" id="WP_013537103.1">
    <property type="nucleotide sequence ID" value="NC_014926.1"/>
</dbReference>
<dbReference type="OrthoDB" id="9806750at2"/>
<dbReference type="STRING" id="648996.Theam_0344"/>
<sequence>MKKEIAVKFNTITPLWTGDAWRENCEIRPSSLIGSLRFWFEVICYFSGICKRKHFSPKLGRFEKEVNRKDFKNCLANKGNSFKDKIKCLLEQDIPYPSIIFGTTNWKSLIEIKEIKYSSGYCFGDKLNLPNRICLNKVNYEIKENGDCPQRSNKTWSVFYFAKPYFYGNFEVIFEVEEEIIELIFYPLLTFMDKYGFWGGKWNIGYGRLEVLEVKENNNNNPINNWRKTDFELFDKTHFSKTHFSWKELVLSCEIGLNSSPHSSILYINKKNFQFNCKKEEVFKENIKNIPERFIIFRLSENSDSSNIYENIKYLLKKKLDIRDCLRHICEEKEQNNKSKFENECFNNRKEFQKNKEIECKGKSYKCEDIMQWKKFRHKLLGERGEGSKILPFIHKENKQLKAGFLSIAGLLNLEGKSDG</sequence>
<reference evidence="3" key="1">
    <citation type="submission" date="2011-01" db="EMBL/GenBank/DDBJ databases">
        <title>Complete sequence of chromosome of Thermovibrio ammonificans HB-1.</title>
        <authorList>
            <consortium name="US DOE Joint Genome Institute"/>
            <person name="Lucas S."/>
            <person name="Copeland A."/>
            <person name="Lapidus A."/>
            <person name="Cheng J.-F."/>
            <person name="Goodwin L."/>
            <person name="Pitluck S."/>
            <person name="Davenport K."/>
            <person name="Detter J.C."/>
            <person name="Han C."/>
            <person name="Tapia R."/>
            <person name="Land M."/>
            <person name="Hauser L."/>
            <person name="Kyrpides N."/>
            <person name="Ivanova N."/>
            <person name="Ovchinnikova G."/>
            <person name="Vetriani C."/>
            <person name="Woyke T."/>
        </authorList>
    </citation>
    <scope>NUCLEOTIDE SEQUENCE [LARGE SCALE GENOMIC DNA]</scope>
    <source>
        <strain evidence="3">HB-1</strain>
    </source>
</reference>
<organism evidence="3 4">
    <name type="scientific">Thermovibrio ammonificans (strain DSM 15698 / JCM 12110 / HB-1)</name>
    <dbReference type="NCBI Taxonomy" id="648996"/>
    <lineage>
        <taxon>Bacteria</taxon>
        <taxon>Pseudomonadati</taxon>
        <taxon>Aquificota</taxon>
        <taxon>Aquificia</taxon>
        <taxon>Desulfurobacteriales</taxon>
        <taxon>Desulfurobacteriaceae</taxon>
        <taxon>Thermovibrio</taxon>
    </lineage>
</organism>
<evidence type="ECO:0000256" key="1">
    <source>
        <dbReference type="ARBA" id="ARBA00023118"/>
    </source>
</evidence>
<dbReference type="GO" id="GO:0051607">
    <property type="term" value="P:defense response to virus"/>
    <property type="evidence" value="ECO:0007669"/>
    <property type="project" value="UniProtKB-KW"/>
</dbReference>